<dbReference type="Proteomes" id="UP000036426">
    <property type="component" value="Unassembled WGS sequence"/>
</dbReference>
<evidence type="ECO:0000313" key="3">
    <source>
        <dbReference type="Proteomes" id="UP000036426"/>
    </source>
</evidence>
<dbReference type="EMBL" id="LDOV01000037">
    <property type="protein sequence ID" value="KLU99105.1"/>
    <property type="molecule type" value="Genomic_DNA"/>
</dbReference>
<comment type="caution">
    <text evidence="2">The sequence shown here is derived from an EMBL/GenBank/DDBJ whole genome shotgun (WGS) entry which is preliminary data.</text>
</comment>
<dbReference type="AlphaFoldDB" id="A0A0J1GHR0"/>
<evidence type="ECO:0000313" key="2">
    <source>
        <dbReference type="EMBL" id="KLU99105.1"/>
    </source>
</evidence>
<reference evidence="2 3" key="1">
    <citation type="submission" date="2015-05" db="EMBL/GenBank/DDBJ databases">
        <title>Photobacterium galathea sp. nov.</title>
        <authorList>
            <person name="Machado H."/>
            <person name="Gram L."/>
        </authorList>
    </citation>
    <scope>NUCLEOTIDE SEQUENCE [LARGE SCALE GENOMIC DNA]</scope>
    <source>
        <strain evidence="2 3">DSM 25995</strain>
    </source>
</reference>
<gene>
    <name evidence="2" type="ORF">ABT58_19020</name>
</gene>
<keyword evidence="3" id="KW-1185">Reference proteome</keyword>
<feature type="region of interest" description="Disordered" evidence="1">
    <location>
        <begin position="41"/>
        <end position="60"/>
    </location>
</feature>
<organism evidence="2 3">
    <name type="scientific">Photobacterium aphoticum</name>
    <dbReference type="NCBI Taxonomy" id="754436"/>
    <lineage>
        <taxon>Bacteria</taxon>
        <taxon>Pseudomonadati</taxon>
        <taxon>Pseudomonadota</taxon>
        <taxon>Gammaproteobacteria</taxon>
        <taxon>Vibrionales</taxon>
        <taxon>Vibrionaceae</taxon>
        <taxon>Photobacterium</taxon>
    </lineage>
</organism>
<name>A0A0J1GHR0_9GAMM</name>
<feature type="compositionally biased region" description="Basic residues" evidence="1">
    <location>
        <begin position="49"/>
        <end position="60"/>
    </location>
</feature>
<evidence type="ECO:0000256" key="1">
    <source>
        <dbReference type="SAM" id="MobiDB-lite"/>
    </source>
</evidence>
<protein>
    <submittedName>
        <fullName evidence="2">Uncharacterized protein</fullName>
    </submittedName>
</protein>
<proteinExistence type="predicted"/>
<accession>A0A0J1GHR0</accession>
<sequence>MVCMEFCADSFGHGNDYTPESEGWQVPLRMGLYATLNEVKTGNEAGTGTRKRKRLPEKAK</sequence>